<dbReference type="SUPFAM" id="SSF53067">
    <property type="entry name" value="Actin-like ATPase domain"/>
    <property type="match status" value="1"/>
</dbReference>
<comment type="caution">
    <text evidence="1">The sequence shown here is derived from an EMBL/GenBank/DDBJ whole genome shotgun (WGS) entry which is preliminary data.</text>
</comment>
<sequence>MANEYYAVILEISAQEINIGFAGEAAPSISIRPGLPIWNRYQPPCKETYPRYFQLQSHSITQEQKEEILLSLKDDNESHRSLNAYQEAQRKGEFAFWEQDGYESLSRLLKHIVTKQLMVTPRYVKIMILDDDSSALDKFQLCSALLGPLGCATSVFFIPRAPCISMAASVEDSLVVDFGWLECRVSALSELRVVKHTVTETYSEETIRFKGAESDNNAENAASKDFAKFAGLPKLLAKLVGELAVDVRPQVLQNLVFFGDIASIDLQRHVVKETQKEFPKLTVSGKYCLGAWAGASIYCSTSFLKHDMNALRHKEVTMEKLRTGKWKDVFLGS</sequence>
<keyword evidence="2" id="KW-1185">Reference proteome</keyword>
<dbReference type="Proteomes" id="UP000241107">
    <property type="component" value="Unassembled WGS sequence"/>
</dbReference>
<organism evidence="1 2">
    <name type="scientific">Candidozyma pseudohaemuli</name>
    <dbReference type="NCBI Taxonomy" id="418784"/>
    <lineage>
        <taxon>Eukaryota</taxon>
        <taxon>Fungi</taxon>
        <taxon>Dikarya</taxon>
        <taxon>Ascomycota</taxon>
        <taxon>Saccharomycotina</taxon>
        <taxon>Pichiomycetes</taxon>
        <taxon>Metschnikowiaceae</taxon>
        <taxon>Candidozyma</taxon>
    </lineage>
</organism>
<accession>A0A2P7YRU7</accession>
<dbReference type="STRING" id="418784.A0A2P7YRU7"/>
<dbReference type="RefSeq" id="XP_024713929.1">
    <property type="nucleotide sequence ID" value="XM_024858003.1"/>
</dbReference>
<reference evidence="1 2" key="1">
    <citation type="submission" date="2018-03" db="EMBL/GenBank/DDBJ databases">
        <title>Candida pseudohaemulonii genome assembly and annotation.</title>
        <authorList>
            <person name="Munoz J.F."/>
            <person name="Gade L.G."/>
            <person name="Chow N.A."/>
            <person name="Litvintseva A.P."/>
            <person name="Loparev V.N."/>
            <person name="Cuomo C.A."/>
        </authorList>
    </citation>
    <scope>NUCLEOTIDE SEQUENCE [LARGE SCALE GENOMIC DNA]</scope>
    <source>
        <strain evidence="1 2">B12108</strain>
    </source>
</reference>
<dbReference type="AlphaFoldDB" id="A0A2P7YRU7"/>
<dbReference type="EMBL" id="PYFQ01000005">
    <property type="protein sequence ID" value="PSK38697.1"/>
    <property type="molecule type" value="Genomic_DNA"/>
</dbReference>
<gene>
    <name evidence="1" type="ORF">C7M61_002636</name>
</gene>
<dbReference type="VEuPathDB" id="FungiDB:C7M61_002636"/>
<dbReference type="OrthoDB" id="337660at2759"/>
<proteinExistence type="predicted"/>
<protein>
    <submittedName>
        <fullName evidence="1">Uncharacterized protein</fullName>
    </submittedName>
</protein>
<name>A0A2P7YRU7_9ASCO</name>
<dbReference type="InterPro" id="IPR043129">
    <property type="entry name" value="ATPase_NBD"/>
</dbReference>
<dbReference type="GeneID" id="36566025"/>
<evidence type="ECO:0000313" key="1">
    <source>
        <dbReference type="EMBL" id="PSK38697.1"/>
    </source>
</evidence>
<evidence type="ECO:0000313" key="2">
    <source>
        <dbReference type="Proteomes" id="UP000241107"/>
    </source>
</evidence>